<comment type="caution">
    <text evidence="1">The sequence shown here is derived from an EMBL/GenBank/DDBJ whole genome shotgun (WGS) entry which is preliminary data.</text>
</comment>
<dbReference type="AlphaFoldDB" id="A0A939EUA2"/>
<evidence type="ECO:0008006" key="3">
    <source>
        <dbReference type="Google" id="ProtNLM"/>
    </source>
</evidence>
<name>A0A939EUA2_9BACT</name>
<reference evidence="1" key="1">
    <citation type="submission" date="2021-03" db="EMBL/GenBank/DDBJ databases">
        <authorList>
            <person name="Kim M.K."/>
        </authorList>
    </citation>
    <scope>NUCLEOTIDE SEQUENCE</scope>
    <source>
        <strain evidence="1">BT186</strain>
    </source>
</reference>
<sequence length="136" mass="15458">MRHLQEAAEAVRQNLNLTQFDEAAVRQLAEFIENERPNVPADNRAAVVNALGCFLGECIIRSFGGWWRTDTRGTAGVQIGQNLFLHPHFFIEQQFKRGIAESVAEFFVSLPTRLLNPPPPRRTWIPVPVPVVRRPM</sequence>
<dbReference type="EMBL" id="JAFLQZ010000003">
    <property type="protein sequence ID" value="MBO0357558.1"/>
    <property type="molecule type" value="Genomic_DNA"/>
</dbReference>
<protein>
    <recommendedName>
        <fullName evidence="3">DUF3806 domain-containing protein</fullName>
    </recommendedName>
</protein>
<proteinExistence type="predicted"/>
<accession>A0A939EUA2</accession>
<evidence type="ECO:0000313" key="2">
    <source>
        <dbReference type="Proteomes" id="UP000664144"/>
    </source>
</evidence>
<organism evidence="1 2">
    <name type="scientific">Hymenobacter telluris</name>
    <dbReference type="NCBI Taxonomy" id="2816474"/>
    <lineage>
        <taxon>Bacteria</taxon>
        <taxon>Pseudomonadati</taxon>
        <taxon>Bacteroidota</taxon>
        <taxon>Cytophagia</taxon>
        <taxon>Cytophagales</taxon>
        <taxon>Hymenobacteraceae</taxon>
        <taxon>Hymenobacter</taxon>
    </lineage>
</organism>
<evidence type="ECO:0000313" key="1">
    <source>
        <dbReference type="EMBL" id="MBO0357558.1"/>
    </source>
</evidence>
<dbReference type="Proteomes" id="UP000664144">
    <property type="component" value="Unassembled WGS sequence"/>
</dbReference>
<keyword evidence="2" id="KW-1185">Reference proteome</keyword>
<gene>
    <name evidence="1" type="ORF">J0X19_06340</name>
</gene>